<evidence type="ECO:0000256" key="8">
    <source>
        <dbReference type="SAM" id="MobiDB-lite"/>
    </source>
</evidence>
<dbReference type="InterPro" id="IPR041232">
    <property type="entry name" value="NPL"/>
</dbReference>
<dbReference type="InterPro" id="IPR001179">
    <property type="entry name" value="PPIase_FKBP_dom"/>
</dbReference>
<dbReference type="InterPro" id="IPR046357">
    <property type="entry name" value="PPIase_dom_sf"/>
</dbReference>
<dbReference type="AlphaFoldDB" id="A0A2S6C2D0"/>
<sequence>MAGMLPMALYGLEVPAGDVAIPARPDIPSAYRITMAAIDPSAEPEGEEGQPARATLKIIRQALTEDYSDDEDEEDFDIEELERMLGEQGDSDEDSDEEEANGGPSDPAKSKAARKAAAQKAIEQLIAEQDDDDMDVDEKPNGVNGKKSAKALGKRPATDDEDSDDEEIDSDDEEEYEEFVICTLDPEKHYQQPLDITVGENERVLFKVSGTHSIFLTGNYVQPADEHSHEHGMYDPDSDEEDEYDLEPDSDELDEYDEEDELDDMEDPRITELDDEDEAPALIEAKSSKADKKGKNKRLAEDETADGSAIDELIANAAKKEGANGEKLSKKQLKKLKKNDGTAIPADEVAKKEAEAPGSTKSDKKVSFAKELEQGPTPTKDAKKDKASTGPRTVSGVKIDDRKVGSGPAAKAGDRVGMRYIGKLEKDNKVFDSNKKGKPFSFKLGSGEVIKGWDIGIAGMSAGGERRITIPAHLAYGSRGAPPSIPGNATLVFDVKLLEINKK</sequence>
<evidence type="ECO:0000256" key="1">
    <source>
        <dbReference type="ARBA" id="ARBA00000971"/>
    </source>
</evidence>
<dbReference type="Pfam" id="PF00254">
    <property type="entry name" value="FKBP_C"/>
    <property type="match status" value="1"/>
</dbReference>
<dbReference type="FunFam" id="3.10.50.40:FF:000006">
    <property type="entry name" value="Peptidyl-prolyl cis-trans isomerase"/>
    <property type="match status" value="1"/>
</dbReference>
<proteinExistence type="inferred from homology"/>
<comment type="catalytic activity">
    <reaction evidence="1 7">
        <text>[protein]-peptidylproline (omega=180) = [protein]-peptidylproline (omega=0)</text>
        <dbReference type="Rhea" id="RHEA:16237"/>
        <dbReference type="Rhea" id="RHEA-COMP:10747"/>
        <dbReference type="Rhea" id="RHEA-COMP:10748"/>
        <dbReference type="ChEBI" id="CHEBI:83833"/>
        <dbReference type="ChEBI" id="CHEBI:83834"/>
        <dbReference type="EC" id="5.2.1.8"/>
    </reaction>
</comment>
<dbReference type="Gene3D" id="2.60.120.340">
    <property type="entry name" value="Nucleoplasmin core domain"/>
    <property type="match status" value="1"/>
</dbReference>
<comment type="function">
    <text evidence="2">PPIase that acts as a histone chaperone. Histone proline isomerase that increases the rate of cis-trans isomerization at prolines on the histone H3 N-terminal tail. Proline isomerization influences H3 methylation thereby regulating gene expression.</text>
</comment>
<feature type="compositionally biased region" description="Basic and acidic residues" evidence="8">
    <location>
        <begin position="286"/>
        <end position="301"/>
    </location>
</feature>
<feature type="compositionally biased region" description="Acidic residues" evidence="8">
    <location>
        <begin position="159"/>
        <end position="178"/>
    </location>
</feature>
<feature type="compositionally biased region" description="Acidic residues" evidence="8">
    <location>
        <begin position="66"/>
        <end position="80"/>
    </location>
</feature>
<evidence type="ECO:0000313" key="10">
    <source>
        <dbReference type="EMBL" id="PPJ53870.1"/>
    </source>
</evidence>
<dbReference type="GO" id="GO:0003755">
    <property type="term" value="F:peptidyl-prolyl cis-trans isomerase activity"/>
    <property type="evidence" value="ECO:0007669"/>
    <property type="project" value="UniProtKB-KW"/>
</dbReference>
<dbReference type="PANTHER" id="PTHR43811">
    <property type="entry name" value="FKBP-TYPE PEPTIDYL-PROLYL CIS-TRANS ISOMERASE FKPA"/>
    <property type="match status" value="1"/>
</dbReference>
<feature type="domain" description="PPIase FKBP-type" evidence="9">
    <location>
        <begin position="413"/>
        <end position="501"/>
    </location>
</feature>
<name>A0A2S6C2D0_9PEZI</name>
<dbReference type="PROSITE" id="PS50059">
    <property type="entry name" value="FKBP_PPIASE"/>
    <property type="match status" value="1"/>
</dbReference>
<evidence type="ECO:0000259" key="9">
    <source>
        <dbReference type="PROSITE" id="PS50059"/>
    </source>
</evidence>
<feature type="compositionally biased region" description="Acidic residues" evidence="8">
    <location>
        <begin position="236"/>
        <end position="266"/>
    </location>
</feature>
<dbReference type="OrthoDB" id="77911at2759"/>
<dbReference type="SUPFAM" id="SSF54534">
    <property type="entry name" value="FKBP-like"/>
    <property type="match status" value="1"/>
</dbReference>
<evidence type="ECO:0000256" key="4">
    <source>
        <dbReference type="ARBA" id="ARBA00011865"/>
    </source>
</evidence>
<evidence type="ECO:0000256" key="2">
    <source>
        <dbReference type="ARBA" id="ARBA00002221"/>
    </source>
</evidence>
<feature type="region of interest" description="Disordered" evidence="8">
    <location>
        <begin position="219"/>
        <end position="412"/>
    </location>
</feature>
<dbReference type="GO" id="GO:0000785">
    <property type="term" value="C:chromatin"/>
    <property type="evidence" value="ECO:0007669"/>
    <property type="project" value="TreeGrafter"/>
</dbReference>
<dbReference type="Proteomes" id="UP000237631">
    <property type="component" value="Unassembled WGS sequence"/>
</dbReference>
<feature type="compositionally biased region" description="Basic and acidic residues" evidence="8">
    <location>
        <begin position="318"/>
        <end position="329"/>
    </location>
</feature>
<dbReference type="EC" id="5.2.1.8" evidence="7"/>
<feature type="compositionally biased region" description="Basic and acidic residues" evidence="8">
    <location>
        <begin position="224"/>
        <end position="234"/>
    </location>
</feature>
<keyword evidence="6 7" id="KW-0413">Isomerase</keyword>
<feature type="compositionally biased region" description="Basic and acidic residues" evidence="8">
    <location>
        <begin position="348"/>
        <end position="373"/>
    </location>
</feature>
<evidence type="ECO:0000313" key="11">
    <source>
        <dbReference type="Proteomes" id="UP000237631"/>
    </source>
</evidence>
<comment type="subunit">
    <text evidence="4">Binds to histones H3 and H4.</text>
</comment>
<dbReference type="STRING" id="357750.A0A2S6C2D0"/>
<feature type="compositionally biased region" description="Acidic residues" evidence="8">
    <location>
        <begin position="89"/>
        <end position="100"/>
    </location>
</feature>
<keyword evidence="11" id="KW-1185">Reference proteome</keyword>
<feature type="region of interest" description="Disordered" evidence="8">
    <location>
        <begin position="63"/>
        <end position="179"/>
    </location>
</feature>
<dbReference type="EMBL" id="PNEN01000575">
    <property type="protein sequence ID" value="PPJ53870.1"/>
    <property type="molecule type" value="Genomic_DNA"/>
</dbReference>
<evidence type="ECO:0000256" key="5">
    <source>
        <dbReference type="ARBA" id="ARBA00023110"/>
    </source>
</evidence>
<organism evidence="10 11">
    <name type="scientific">Cercospora berteroae</name>
    <dbReference type="NCBI Taxonomy" id="357750"/>
    <lineage>
        <taxon>Eukaryota</taxon>
        <taxon>Fungi</taxon>
        <taxon>Dikarya</taxon>
        <taxon>Ascomycota</taxon>
        <taxon>Pezizomycotina</taxon>
        <taxon>Dothideomycetes</taxon>
        <taxon>Dothideomycetidae</taxon>
        <taxon>Mycosphaerellales</taxon>
        <taxon>Mycosphaerellaceae</taxon>
        <taxon>Cercospora</taxon>
    </lineage>
</organism>
<dbReference type="GO" id="GO:0005730">
    <property type="term" value="C:nucleolus"/>
    <property type="evidence" value="ECO:0007669"/>
    <property type="project" value="TreeGrafter"/>
</dbReference>
<keyword evidence="5 7" id="KW-0697">Rotamase</keyword>
<dbReference type="Pfam" id="PF17800">
    <property type="entry name" value="NPL"/>
    <property type="match status" value="1"/>
</dbReference>
<dbReference type="PANTHER" id="PTHR43811:SF19">
    <property type="entry name" value="39 KDA FK506-BINDING NUCLEAR PROTEIN"/>
    <property type="match status" value="1"/>
</dbReference>
<protein>
    <recommendedName>
        <fullName evidence="7">peptidylprolyl isomerase</fullName>
        <ecNumber evidence="7">5.2.1.8</ecNumber>
    </recommendedName>
</protein>
<reference evidence="11" key="1">
    <citation type="journal article" date="2017" name="bioRxiv">
        <title>Conservation of a gene cluster reveals novel cercosporin biosynthetic mechanisms and extends production to the genus Colletotrichum.</title>
        <authorList>
            <person name="de Jonge R."/>
            <person name="Ebert M.K."/>
            <person name="Huitt-Roehl C.R."/>
            <person name="Pal P."/>
            <person name="Suttle J.C."/>
            <person name="Spanner R.E."/>
            <person name="Neubauer J.D."/>
            <person name="Jurick W.M.II."/>
            <person name="Stott K.A."/>
            <person name="Secor G.A."/>
            <person name="Thomma B.P.H.J."/>
            <person name="Van de Peer Y."/>
            <person name="Townsend C.A."/>
            <person name="Bolton M.D."/>
        </authorList>
    </citation>
    <scope>NUCLEOTIDE SEQUENCE [LARGE SCALE GENOMIC DNA]</scope>
    <source>
        <strain evidence="11">CBS538.71</strain>
    </source>
</reference>
<evidence type="ECO:0000256" key="6">
    <source>
        <dbReference type="ARBA" id="ARBA00023235"/>
    </source>
</evidence>
<gene>
    <name evidence="10" type="ORF">CBER1_03238</name>
</gene>
<dbReference type="InterPro" id="IPR023566">
    <property type="entry name" value="PPIase_Fpr3/Fpr4-like"/>
</dbReference>
<evidence type="ECO:0000256" key="7">
    <source>
        <dbReference type="PROSITE-ProRule" id="PRU00277"/>
    </source>
</evidence>
<comment type="caution">
    <text evidence="10">The sequence shown here is derived from an EMBL/GenBank/DDBJ whole genome shotgun (WGS) entry which is preliminary data.</text>
</comment>
<accession>A0A2S6C2D0</accession>
<comment type="similarity">
    <text evidence="3">Belongs to the FKBP-type PPIase family. FKBP3/4 subfamily.</text>
</comment>
<dbReference type="Gene3D" id="3.10.50.40">
    <property type="match status" value="1"/>
</dbReference>
<evidence type="ECO:0000256" key="3">
    <source>
        <dbReference type="ARBA" id="ARBA00007838"/>
    </source>
</evidence>
<dbReference type="PIRSF" id="PIRSF001473">
    <property type="entry name" value="FK506-bp_FPR3"/>
    <property type="match status" value="1"/>
</dbReference>